<comment type="caution">
    <text evidence="1">The sequence shown here is derived from an EMBL/GenBank/DDBJ whole genome shotgun (WGS) entry which is preliminary data.</text>
</comment>
<evidence type="ECO:0000313" key="2">
    <source>
        <dbReference type="Proteomes" id="UP000281564"/>
    </source>
</evidence>
<name>A0A3A6Q1G7_9EURY</name>
<keyword evidence="2" id="KW-1185">Reference proteome</keyword>
<proteinExistence type="predicted"/>
<accession>A0A3A6Q1G7</accession>
<protein>
    <submittedName>
        <fullName evidence="1">Uncharacterized protein</fullName>
    </submittedName>
</protein>
<sequence>MRGDDDFRLGRWSPTVGLSSQAAVLTASTLCYRQKYQKKYIKINHKQKALIIYSSYQNQQMKAGYVL</sequence>
<gene>
    <name evidence="1" type="ORF">DP106_09765</name>
</gene>
<evidence type="ECO:0000313" key="1">
    <source>
        <dbReference type="EMBL" id="RJX49229.1"/>
    </source>
</evidence>
<dbReference type="AlphaFoldDB" id="A0A3A6Q1G7"/>
<dbReference type="Proteomes" id="UP000281564">
    <property type="component" value="Unassembled WGS sequence"/>
</dbReference>
<reference evidence="1 2" key="1">
    <citation type="submission" date="2018-06" db="EMBL/GenBank/DDBJ databases">
        <title>Halonotius sp. F13-13 a new haloarchaeeon isolated from a solar saltern from Isla Cristina, Huelva, Spain.</title>
        <authorList>
            <person name="Duran-Viseras A."/>
            <person name="Sanchez-Porro C."/>
            <person name="Ventosa A."/>
        </authorList>
    </citation>
    <scope>NUCLEOTIDE SEQUENCE [LARGE SCALE GENOMIC DNA]</scope>
    <source>
        <strain evidence="1 2">CECT 7525</strain>
    </source>
</reference>
<dbReference type="EMBL" id="QMDW01000012">
    <property type="protein sequence ID" value="RJX49229.1"/>
    <property type="molecule type" value="Genomic_DNA"/>
</dbReference>
<organism evidence="1 2">
    <name type="scientific">Halonotius pteroides</name>
    <dbReference type="NCBI Taxonomy" id="268735"/>
    <lineage>
        <taxon>Archaea</taxon>
        <taxon>Methanobacteriati</taxon>
        <taxon>Methanobacteriota</taxon>
        <taxon>Stenosarchaea group</taxon>
        <taxon>Halobacteria</taxon>
        <taxon>Halobacteriales</taxon>
        <taxon>Haloferacaceae</taxon>
        <taxon>Halonotius</taxon>
    </lineage>
</organism>